<evidence type="ECO:0000313" key="2">
    <source>
        <dbReference type="Proteomes" id="UP001501480"/>
    </source>
</evidence>
<reference evidence="1 2" key="1">
    <citation type="journal article" date="2019" name="Int. J. Syst. Evol. Microbiol.">
        <title>The Global Catalogue of Microorganisms (GCM) 10K type strain sequencing project: providing services to taxonomists for standard genome sequencing and annotation.</title>
        <authorList>
            <consortium name="The Broad Institute Genomics Platform"/>
            <consortium name="The Broad Institute Genome Sequencing Center for Infectious Disease"/>
            <person name="Wu L."/>
            <person name="Ma J."/>
        </authorList>
    </citation>
    <scope>NUCLEOTIDE SEQUENCE [LARGE SCALE GENOMIC DNA]</scope>
    <source>
        <strain evidence="1 2">JCM 15749</strain>
    </source>
</reference>
<protein>
    <submittedName>
        <fullName evidence="1">Uncharacterized protein</fullName>
    </submittedName>
</protein>
<gene>
    <name evidence="1" type="ORF">GCM10009821_26520</name>
</gene>
<evidence type="ECO:0000313" key="1">
    <source>
        <dbReference type="EMBL" id="GAA2083980.1"/>
    </source>
</evidence>
<sequence length="71" mass="7420">MKPGFGASGCFPSHQLDAGTIDLTWATCWPQPAQVVLPQVLQVVGRHMVVLRGQAGCSPASWASANSQNAS</sequence>
<keyword evidence="2" id="KW-1185">Reference proteome</keyword>
<dbReference type="Proteomes" id="UP001501480">
    <property type="component" value="Unassembled WGS sequence"/>
</dbReference>
<accession>A0ABN2W531</accession>
<proteinExistence type="predicted"/>
<comment type="caution">
    <text evidence="1">The sequence shown here is derived from an EMBL/GenBank/DDBJ whole genome shotgun (WGS) entry which is preliminary data.</text>
</comment>
<organism evidence="1 2">
    <name type="scientific">Aeromicrobium halocynthiae</name>
    <dbReference type="NCBI Taxonomy" id="560557"/>
    <lineage>
        <taxon>Bacteria</taxon>
        <taxon>Bacillati</taxon>
        <taxon>Actinomycetota</taxon>
        <taxon>Actinomycetes</taxon>
        <taxon>Propionibacteriales</taxon>
        <taxon>Nocardioidaceae</taxon>
        <taxon>Aeromicrobium</taxon>
    </lineage>
</organism>
<dbReference type="EMBL" id="BAAAPY010000012">
    <property type="protein sequence ID" value="GAA2083980.1"/>
    <property type="molecule type" value="Genomic_DNA"/>
</dbReference>
<name>A0ABN2W531_9ACTN</name>